<feature type="region of interest" description="Disordered" evidence="1">
    <location>
        <begin position="56"/>
        <end position="76"/>
    </location>
</feature>
<dbReference type="Proteomes" id="UP000187251">
    <property type="component" value="Unassembled WGS sequence"/>
</dbReference>
<evidence type="ECO:0000256" key="1">
    <source>
        <dbReference type="SAM" id="MobiDB-lite"/>
    </source>
</evidence>
<dbReference type="OrthoDB" id="8690429at2"/>
<accession>A0A1R1JSI9</accession>
<dbReference type="AlphaFoldDB" id="A0A1R1JSI9"/>
<gene>
    <name evidence="2" type="ORF">BIZ92_27150</name>
</gene>
<sequence>MTQQDDITQRLRDNADLDEAEHGNARVVQLERAAADEIERLRAELSKLRAPVAEDDEVQRIKNRGPAYPYTPNTAPPTPLASAPVAGEAKNYPGENVAERLDNMADDQPPGSQAQSDLYAAATIWRKHIAHRAAPQASEAVRTQVLAALESAQRFIRNGIEFGYIRMPDADTPDPAHRTPGLIDAAIRSLKSQADKDGGQQRAGDVDERTAWAADMVAAGAKHLGEECWEWESDDFLFHLWQVATGRKQNAALSATLAEQGERDAG</sequence>
<name>A0A1R1JSI9_ALCXX</name>
<dbReference type="RefSeq" id="WP_076412581.1">
    <property type="nucleotide sequence ID" value="NZ_MJMN01000016.1"/>
</dbReference>
<protein>
    <submittedName>
        <fullName evidence="2">Uncharacterized protein</fullName>
    </submittedName>
</protein>
<evidence type="ECO:0000313" key="2">
    <source>
        <dbReference type="EMBL" id="OMG85426.1"/>
    </source>
</evidence>
<feature type="compositionally biased region" description="Basic and acidic residues" evidence="1">
    <location>
        <begin position="7"/>
        <end position="24"/>
    </location>
</feature>
<organism evidence="2 3">
    <name type="scientific">Alcaligenes xylosoxydans xylosoxydans</name>
    <name type="common">Achromobacter xylosoxidans</name>
    <dbReference type="NCBI Taxonomy" id="85698"/>
    <lineage>
        <taxon>Bacteria</taxon>
        <taxon>Pseudomonadati</taxon>
        <taxon>Pseudomonadota</taxon>
        <taxon>Betaproteobacteria</taxon>
        <taxon>Burkholderiales</taxon>
        <taxon>Alcaligenaceae</taxon>
        <taxon>Achromobacter</taxon>
    </lineage>
</organism>
<evidence type="ECO:0000313" key="3">
    <source>
        <dbReference type="Proteomes" id="UP000187251"/>
    </source>
</evidence>
<reference evidence="2 3" key="1">
    <citation type="submission" date="2016-09" db="EMBL/GenBank/DDBJ databases">
        <title>Phylogenomics of Achromobacter.</title>
        <authorList>
            <person name="Jeukens J."/>
            <person name="Freschi L."/>
            <person name="Vincent A.T."/>
            <person name="Emond-Rheault J.-G."/>
            <person name="Kukavica-Ibrulj I."/>
            <person name="Charette S.J."/>
            <person name="Levesque R.C."/>
        </authorList>
    </citation>
    <scope>NUCLEOTIDE SEQUENCE [LARGE SCALE GENOMIC DNA]</scope>
    <source>
        <strain evidence="2 3">AUS488</strain>
    </source>
</reference>
<dbReference type="EMBL" id="MJMN01000016">
    <property type="protein sequence ID" value="OMG85426.1"/>
    <property type="molecule type" value="Genomic_DNA"/>
</dbReference>
<proteinExistence type="predicted"/>
<comment type="caution">
    <text evidence="2">The sequence shown here is derived from an EMBL/GenBank/DDBJ whole genome shotgun (WGS) entry which is preliminary data.</text>
</comment>
<feature type="region of interest" description="Disordered" evidence="1">
    <location>
        <begin position="1"/>
        <end position="24"/>
    </location>
</feature>